<accession>A0AAQ3RH47</accession>
<dbReference type="Proteomes" id="UP001374535">
    <property type="component" value="Chromosome 10"/>
</dbReference>
<dbReference type="EMBL" id="CP144691">
    <property type="protein sequence ID" value="WVY93821.1"/>
    <property type="molecule type" value="Genomic_DNA"/>
</dbReference>
<sequence>MKTLSISDFLEKKRWLSQAHTEMNADHHHQHYDHDLCQSSCFLSHIGHHRHFFYGTRHPCCHLFYSVPRNLYHNAPSHDYIDHHLYSPILFLCHSHDHFYLLPCFHNDHLHTYPHKTHC</sequence>
<dbReference type="AlphaFoldDB" id="A0AAQ3RH47"/>
<evidence type="ECO:0000313" key="1">
    <source>
        <dbReference type="EMBL" id="WVY93821.1"/>
    </source>
</evidence>
<keyword evidence="2" id="KW-1185">Reference proteome</keyword>
<protein>
    <submittedName>
        <fullName evidence="1">Uncharacterized protein</fullName>
    </submittedName>
</protein>
<name>A0AAQ3RH47_VIGMU</name>
<gene>
    <name evidence="1" type="ORF">V8G54_032909</name>
</gene>
<reference evidence="1 2" key="1">
    <citation type="journal article" date="2023" name="Life. Sci Alliance">
        <title>Evolutionary insights into 3D genome organization and epigenetic landscape of Vigna mungo.</title>
        <authorList>
            <person name="Junaid A."/>
            <person name="Singh B."/>
            <person name="Bhatia S."/>
        </authorList>
    </citation>
    <scope>NUCLEOTIDE SEQUENCE [LARGE SCALE GENOMIC DNA]</scope>
    <source>
        <strain evidence="1">Urdbean</strain>
    </source>
</reference>
<proteinExistence type="predicted"/>
<evidence type="ECO:0000313" key="2">
    <source>
        <dbReference type="Proteomes" id="UP001374535"/>
    </source>
</evidence>
<organism evidence="1 2">
    <name type="scientific">Vigna mungo</name>
    <name type="common">Black gram</name>
    <name type="synonym">Phaseolus mungo</name>
    <dbReference type="NCBI Taxonomy" id="3915"/>
    <lineage>
        <taxon>Eukaryota</taxon>
        <taxon>Viridiplantae</taxon>
        <taxon>Streptophyta</taxon>
        <taxon>Embryophyta</taxon>
        <taxon>Tracheophyta</taxon>
        <taxon>Spermatophyta</taxon>
        <taxon>Magnoliopsida</taxon>
        <taxon>eudicotyledons</taxon>
        <taxon>Gunneridae</taxon>
        <taxon>Pentapetalae</taxon>
        <taxon>rosids</taxon>
        <taxon>fabids</taxon>
        <taxon>Fabales</taxon>
        <taxon>Fabaceae</taxon>
        <taxon>Papilionoideae</taxon>
        <taxon>50 kb inversion clade</taxon>
        <taxon>NPAAA clade</taxon>
        <taxon>indigoferoid/millettioid clade</taxon>
        <taxon>Phaseoleae</taxon>
        <taxon>Vigna</taxon>
    </lineage>
</organism>